<dbReference type="Proteomes" id="UP000317410">
    <property type="component" value="Unassembled WGS sequence"/>
</dbReference>
<dbReference type="InterPro" id="IPR011252">
    <property type="entry name" value="Fibrogen-bd_dom1"/>
</dbReference>
<evidence type="ECO:0000256" key="1">
    <source>
        <dbReference type="SAM" id="Phobius"/>
    </source>
</evidence>
<sequence>MSGVFRASGIRRSLGRSALALVVGLFVGAASIAGIADAPALAAEPAPTVTDISVAPYEASNPLVPSAALPFLAVTLTVERELPNAGDTFEVRAPAGARVVLSEDASIVDASGAALVDVVVSAHGADGDTMTGTFTEAAANSRKVSGTFTFFLQVVGSGILAAGGGIYHAEFAADGARHTVDVAYGVSIDLFQHVGGHWVHGATPSSVGRFVVQTKAEGDSALAARGGQWVTASADPSPPFSGSTPDCDAVQLREFAADPGPVNIPVSGGTVLVAGSDYILDCDDSLDGVPVVSATIPNPIDGAFYLLSSPREVTDAVTYLPADNPAVPEAGRFVGLFNTIGSVSDALHDPSGSTQTSTLLMYTGPSAGIGVTEAASPRLDLDTTASPAEGTSLRPGDRVGYEFTLTNSGNVPLTDATLTADLASLLRAARIDRPIGATTGVAVVEGDVLRWTGAIAPGDSVTVSFSALVITGGAAIVVDVEAASPDARGGAVPVERQTLTREVVALPPPAVAQGNQTLPAELARSGGGGPGLVAFGIALASAGAMLLVRRRARHPLA</sequence>
<keyword evidence="1" id="KW-0472">Membrane</keyword>
<organism evidence="3 4">
    <name type="scientific">Microbacterium maritypicum</name>
    <name type="common">Microbacterium liquefaciens</name>
    <dbReference type="NCBI Taxonomy" id="33918"/>
    <lineage>
        <taxon>Bacteria</taxon>
        <taxon>Bacillati</taxon>
        <taxon>Actinomycetota</taxon>
        <taxon>Actinomycetes</taxon>
        <taxon>Micrococcales</taxon>
        <taxon>Microbacteriaceae</taxon>
        <taxon>Microbacterium</taxon>
    </lineage>
</organism>
<dbReference type="GO" id="GO:0007155">
    <property type="term" value="P:cell adhesion"/>
    <property type="evidence" value="ECO:0007669"/>
    <property type="project" value="InterPro"/>
</dbReference>
<dbReference type="Gene3D" id="2.60.40.1280">
    <property type="match status" value="1"/>
</dbReference>
<feature type="transmembrane region" description="Helical" evidence="1">
    <location>
        <begin position="528"/>
        <end position="548"/>
    </location>
</feature>
<evidence type="ECO:0000313" key="3">
    <source>
        <dbReference type="EMBL" id="GEC76664.1"/>
    </source>
</evidence>
<keyword evidence="1" id="KW-0812">Transmembrane</keyword>
<dbReference type="InterPro" id="IPR057687">
    <property type="entry name" value="DUF7927"/>
</dbReference>
<comment type="caution">
    <text evidence="3">The sequence shown here is derived from an EMBL/GenBank/DDBJ whole genome shotgun (WGS) entry which is preliminary data.</text>
</comment>
<protein>
    <recommendedName>
        <fullName evidence="2">DUF7927 domain-containing protein</fullName>
    </recommendedName>
</protein>
<reference evidence="3 4" key="1">
    <citation type="submission" date="2019-06" db="EMBL/GenBank/DDBJ databases">
        <title>Whole genome shotgun sequence of Microbacterium liquefaciens NBRC 15037.</title>
        <authorList>
            <person name="Hosoyama A."/>
            <person name="Uohara A."/>
            <person name="Ohji S."/>
            <person name="Ichikawa N."/>
        </authorList>
    </citation>
    <scope>NUCLEOTIDE SEQUENCE [LARGE SCALE GENOMIC DNA]</scope>
    <source>
        <strain evidence="3 4">NBRC 15037</strain>
    </source>
</reference>
<feature type="domain" description="DUF7927" evidence="2">
    <location>
        <begin position="380"/>
        <end position="469"/>
    </location>
</feature>
<dbReference type="RefSeq" id="WP_141387729.1">
    <property type="nucleotide sequence ID" value="NZ_BJNQ01000023.1"/>
</dbReference>
<dbReference type="AlphaFoldDB" id="A0A4Y4BC59"/>
<keyword evidence="1" id="KW-1133">Transmembrane helix</keyword>
<evidence type="ECO:0000313" key="4">
    <source>
        <dbReference type="Proteomes" id="UP000317410"/>
    </source>
</evidence>
<accession>A0A4Y4BC59</accession>
<dbReference type="Pfam" id="PF25549">
    <property type="entry name" value="DUF7927"/>
    <property type="match status" value="1"/>
</dbReference>
<evidence type="ECO:0000259" key="2">
    <source>
        <dbReference type="Pfam" id="PF25549"/>
    </source>
</evidence>
<name>A0A4Y4BC59_MICMQ</name>
<dbReference type="EMBL" id="BJNQ01000023">
    <property type="protein sequence ID" value="GEC76664.1"/>
    <property type="molecule type" value="Genomic_DNA"/>
</dbReference>
<gene>
    <name evidence="3" type="ORF">MLI01_28090</name>
</gene>
<proteinExistence type="predicted"/>